<dbReference type="Gene3D" id="3.30.56.10">
    <property type="match status" value="2"/>
</dbReference>
<dbReference type="SUPFAM" id="SSF56037">
    <property type="entry name" value="PheT/TilS domain"/>
    <property type="match status" value="1"/>
</dbReference>
<dbReference type="EMBL" id="PFVJ01000060">
    <property type="protein sequence ID" value="PJA89699.1"/>
    <property type="molecule type" value="Genomic_DNA"/>
</dbReference>
<keyword evidence="8 15" id="KW-0547">Nucleotide-binding</keyword>
<proteinExistence type="inferred from homology"/>
<keyword evidence="10 15" id="KW-0460">Magnesium</keyword>
<keyword evidence="11 16" id="KW-0694">RNA-binding</keyword>
<dbReference type="HAMAP" id="MF_00283">
    <property type="entry name" value="Phe_tRNA_synth_beta1"/>
    <property type="match status" value="1"/>
</dbReference>
<dbReference type="InterPro" id="IPR012340">
    <property type="entry name" value="NA-bd_OB-fold"/>
</dbReference>
<dbReference type="GO" id="GO:0009328">
    <property type="term" value="C:phenylalanine-tRNA ligase complex"/>
    <property type="evidence" value="ECO:0007669"/>
    <property type="project" value="TreeGrafter"/>
</dbReference>
<dbReference type="Gene3D" id="2.40.50.140">
    <property type="entry name" value="Nucleic acid-binding proteins"/>
    <property type="match status" value="1"/>
</dbReference>
<dbReference type="InterPro" id="IPR005146">
    <property type="entry name" value="B3/B4_tRNA-bd"/>
</dbReference>
<dbReference type="InterPro" id="IPR033714">
    <property type="entry name" value="tRNA_bind_bactPheRS"/>
</dbReference>
<evidence type="ECO:0000313" key="21">
    <source>
        <dbReference type="Proteomes" id="UP000230843"/>
    </source>
</evidence>
<feature type="domain" description="TRNA-binding" evidence="17">
    <location>
        <begin position="41"/>
        <end position="161"/>
    </location>
</feature>
<comment type="cofactor">
    <cofactor evidence="15">
        <name>Mg(2+)</name>
        <dbReference type="ChEBI" id="CHEBI:18420"/>
    </cofactor>
    <text evidence="15">Binds 2 magnesium ions per tetramer.</text>
</comment>
<dbReference type="NCBIfam" id="NF045760">
    <property type="entry name" value="YtpR"/>
    <property type="match status" value="1"/>
</dbReference>
<organism evidence="20 21">
    <name type="scientific">Candidatus Magasanikbacteria bacterium CG_4_9_14_3_um_filter_32_9</name>
    <dbReference type="NCBI Taxonomy" id="1974644"/>
    <lineage>
        <taxon>Bacteria</taxon>
        <taxon>Candidatus Magasanikiibacteriota</taxon>
    </lineage>
</organism>
<gene>
    <name evidence="15" type="primary">pheT</name>
    <name evidence="20" type="ORF">CO137_02860</name>
</gene>
<evidence type="ECO:0000256" key="13">
    <source>
        <dbReference type="ARBA" id="ARBA00023146"/>
    </source>
</evidence>
<evidence type="ECO:0000256" key="10">
    <source>
        <dbReference type="ARBA" id="ARBA00022842"/>
    </source>
</evidence>
<evidence type="ECO:0000256" key="2">
    <source>
        <dbReference type="ARBA" id="ARBA00008653"/>
    </source>
</evidence>
<dbReference type="NCBIfam" id="TIGR00472">
    <property type="entry name" value="pheT_bact"/>
    <property type="match status" value="1"/>
</dbReference>
<dbReference type="InterPro" id="IPR020825">
    <property type="entry name" value="Phe-tRNA_synthase-like_B3/B4"/>
</dbReference>
<evidence type="ECO:0000256" key="8">
    <source>
        <dbReference type="ARBA" id="ARBA00022741"/>
    </source>
</evidence>
<evidence type="ECO:0000256" key="12">
    <source>
        <dbReference type="ARBA" id="ARBA00022917"/>
    </source>
</evidence>
<reference evidence="21" key="1">
    <citation type="submission" date="2017-09" db="EMBL/GenBank/DDBJ databases">
        <title>Depth-based differentiation of microbial function through sediment-hosted aquifers and enrichment of novel symbionts in the deep terrestrial subsurface.</title>
        <authorList>
            <person name="Probst A.J."/>
            <person name="Ladd B."/>
            <person name="Jarett J.K."/>
            <person name="Geller-Mcgrath D.E."/>
            <person name="Sieber C.M.K."/>
            <person name="Emerson J.B."/>
            <person name="Anantharaman K."/>
            <person name="Thomas B.C."/>
            <person name="Malmstrom R."/>
            <person name="Stieglmeier M."/>
            <person name="Klingl A."/>
            <person name="Woyke T."/>
            <person name="Ryan C.M."/>
            <person name="Banfield J.F."/>
        </authorList>
    </citation>
    <scope>NUCLEOTIDE SEQUENCE [LARGE SCALE GENOMIC DNA]</scope>
</reference>
<keyword evidence="7 15" id="KW-0479">Metal-binding</keyword>
<evidence type="ECO:0000256" key="1">
    <source>
        <dbReference type="ARBA" id="ARBA00004496"/>
    </source>
</evidence>
<dbReference type="GO" id="GO:0006432">
    <property type="term" value="P:phenylalanyl-tRNA aminoacylation"/>
    <property type="evidence" value="ECO:0007669"/>
    <property type="project" value="UniProtKB-UniRule"/>
</dbReference>
<dbReference type="Pfam" id="PF17759">
    <property type="entry name" value="tRNA_synthFbeta"/>
    <property type="match status" value="1"/>
</dbReference>
<comment type="similarity">
    <text evidence="2 15">Belongs to the phenylalanyl-tRNA synthetase beta subunit family. Type 1 subfamily.</text>
</comment>
<dbReference type="InterPro" id="IPR009061">
    <property type="entry name" value="DNA-bd_dom_put_sf"/>
</dbReference>
<evidence type="ECO:0000256" key="6">
    <source>
        <dbReference type="ARBA" id="ARBA00022598"/>
    </source>
</evidence>
<name>A0A2M7Z6F6_9BACT</name>
<feature type="domain" description="B5" evidence="19">
    <location>
        <begin position="422"/>
        <end position="499"/>
    </location>
</feature>
<dbReference type="Gene3D" id="3.50.40.10">
    <property type="entry name" value="Phenylalanyl-trna Synthetase, Chain B, domain 3"/>
    <property type="match status" value="1"/>
</dbReference>
<dbReference type="Gene3D" id="3.30.70.380">
    <property type="entry name" value="Ferrodoxin-fold anticodon-binding domain"/>
    <property type="match status" value="1"/>
</dbReference>
<dbReference type="InterPro" id="IPR005121">
    <property type="entry name" value="Fdx_antiC-bd"/>
</dbReference>
<feature type="binding site" evidence="15">
    <location>
        <position position="477"/>
    </location>
    <ligand>
        <name>Mg(2+)</name>
        <dbReference type="ChEBI" id="CHEBI:18420"/>
        <note>shared with alpha subunit</note>
    </ligand>
</feature>
<feature type="binding site" evidence="15">
    <location>
        <position position="483"/>
    </location>
    <ligand>
        <name>Mg(2+)</name>
        <dbReference type="ChEBI" id="CHEBI:18420"/>
        <note>shared with alpha subunit</note>
    </ligand>
</feature>
<dbReference type="AlphaFoldDB" id="A0A2M7Z6F6"/>
<evidence type="ECO:0000259" key="17">
    <source>
        <dbReference type="PROSITE" id="PS50886"/>
    </source>
</evidence>
<keyword evidence="4 15" id="KW-0963">Cytoplasm</keyword>
<protein>
    <recommendedName>
        <fullName evidence="15">Phenylalanine--tRNA ligase beta subunit</fullName>
        <ecNumber evidence="15">6.1.1.20</ecNumber>
    </recommendedName>
    <alternativeName>
        <fullName evidence="15">Phenylalanyl-tRNA synthetase beta subunit</fullName>
        <shortName evidence="15">PheRS</shortName>
    </alternativeName>
</protein>
<evidence type="ECO:0000256" key="3">
    <source>
        <dbReference type="ARBA" id="ARBA00011209"/>
    </source>
</evidence>
<keyword evidence="12 15" id="KW-0648">Protein biosynthesis</keyword>
<dbReference type="InterPro" id="IPR004532">
    <property type="entry name" value="Phe-tRNA-ligase_IIc_bsu_bact"/>
</dbReference>
<dbReference type="PANTHER" id="PTHR10947">
    <property type="entry name" value="PHENYLALANYL-TRNA SYNTHETASE BETA CHAIN AND LEUCINE-RICH REPEAT-CONTAINING PROTEIN 47"/>
    <property type="match status" value="1"/>
</dbReference>
<dbReference type="EC" id="6.1.1.20" evidence="15"/>
<dbReference type="GO" id="GO:0004826">
    <property type="term" value="F:phenylalanine-tRNA ligase activity"/>
    <property type="evidence" value="ECO:0007669"/>
    <property type="project" value="UniProtKB-UniRule"/>
</dbReference>
<keyword evidence="5 16" id="KW-0820">tRNA-binding</keyword>
<comment type="catalytic activity">
    <reaction evidence="14 15">
        <text>tRNA(Phe) + L-phenylalanine + ATP = L-phenylalanyl-tRNA(Phe) + AMP + diphosphate + H(+)</text>
        <dbReference type="Rhea" id="RHEA:19413"/>
        <dbReference type="Rhea" id="RHEA-COMP:9668"/>
        <dbReference type="Rhea" id="RHEA-COMP:9699"/>
        <dbReference type="ChEBI" id="CHEBI:15378"/>
        <dbReference type="ChEBI" id="CHEBI:30616"/>
        <dbReference type="ChEBI" id="CHEBI:33019"/>
        <dbReference type="ChEBI" id="CHEBI:58095"/>
        <dbReference type="ChEBI" id="CHEBI:78442"/>
        <dbReference type="ChEBI" id="CHEBI:78531"/>
        <dbReference type="ChEBI" id="CHEBI:456215"/>
        <dbReference type="EC" id="6.1.1.20"/>
    </reaction>
</comment>
<dbReference type="Pfam" id="PF03147">
    <property type="entry name" value="FDX-ACB"/>
    <property type="match status" value="1"/>
</dbReference>
<feature type="domain" description="FDX-ACB" evidence="18">
    <location>
        <begin position="727"/>
        <end position="819"/>
    </location>
</feature>
<dbReference type="PANTHER" id="PTHR10947:SF0">
    <property type="entry name" value="PHENYLALANINE--TRNA LIGASE BETA SUBUNIT"/>
    <property type="match status" value="1"/>
</dbReference>
<comment type="subcellular location">
    <subcellularLocation>
        <location evidence="1 15">Cytoplasm</location>
    </subcellularLocation>
</comment>
<dbReference type="SMART" id="SM00874">
    <property type="entry name" value="B5"/>
    <property type="match status" value="1"/>
</dbReference>
<dbReference type="InterPro" id="IPR045060">
    <property type="entry name" value="Phe-tRNA-ligase_IIc_bsu"/>
</dbReference>
<keyword evidence="9 15" id="KW-0067">ATP-binding</keyword>
<evidence type="ECO:0000313" key="20">
    <source>
        <dbReference type="EMBL" id="PJA89699.1"/>
    </source>
</evidence>
<evidence type="ECO:0000256" key="16">
    <source>
        <dbReference type="PROSITE-ProRule" id="PRU00209"/>
    </source>
</evidence>
<feature type="binding site" evidence="15">
    <location>
        <position position="486"/>
    </location>
    <ligand>
        <name>Mg(2+)</name>
        <dbReference type="ChEBI" id="CHEBI:18420"/>
        <note>shared with alpha subunit</note>
    </ligand>
</feature>
<dbReference type="Gene3D" id="3.30.930.10">
    <property type="entry name" value="Bira Bifunctional Protein, Domain 2"/>
    <property type="match status" value="1"/>
</dbReference>
<dbReference type="SMART" id="SM00896">
    <property type="entry name" value="FDX-ACB"/>
    <property type="match status" value="1"/>
</dbReference>
<dbReference type="InterPro" id="IPR005147">
    <property type="entry name" value="tRNA_synthase_B5-dom"/>
</dbReference>
<dbReference type="CDD" id="cd00769">
    <property type="entry name" value="PheRS_beta_core"/>
    <property type="match status" value="1"/>
</dbReference>
<dbReference type="GO" id="GO:0000287">
    <property type="term" value="F:magnesium ion binding"/>
    <property type="evidence" value="ECO:0007669"/>
    <property type="project" value="UniProtKB-UniRule"/>
</dbReference>
<dbReference type="Pfam" id="PF03484">
    <property type="entry name" value="B5"/>
    <property type="match status" value="1"/>
</dbReference>
<dbReference type="InterPro" id="IPR036690">
    <property type="entry name" value="Fdx_antiC-bd_sf"/>
</dbReference>
<dbReference type="CDD" id="cd02796">
    <property type="entry name" value="tRNA_bind_bactPheRS"/>
    <property type="match status" value="1"/>
</dbReference>
<keyword evidence="13 15" id="KW-0030">Aminoacyl-tRNA synthetase</keyword>
<sequence length="820" mass="91767">MIISKDWLQDYVFLPDSVTAEDLASRLTLSTVEVENFEDKKSLLNDIVVGEISKCSAHPYAEKLKVCMVNVGKEKDVQIVCGGSNVKKGLKVAVALSGAKVRWHGEGELVEIKDAKLRGVSSSGMICASDEIGLGEIFPAKNEKEIMDLSSLEVGVGTPVSDALKVGDVILDIDNKSLSNRPDLWGHYGMAREVAVLYKKQLSDYNPPEIPTSKDGGVNLKVKVKDPNLCTRYMAVAIEGVSTLESPDWLKKRLNTIGVIPKNVLVDITNYVMFDIGQPMHVFDVDKIKNKDGEIEIYVKQAKGGEKAKFLDGEEREVNEGDLLIANKKQILALAGVIGEESSAVSEKTKTIIFESANFNASAIRKTSTKLNVRTESSSRFEKCIDPNLAELALRRAVQLVLELCPNSKVASSVVDISKFKLDVGPIEFEKDFISKYVGFEIEEKRVVEILESLGFVIKEKRNNFFVTIPTWRATKDVSIKEDLAEEVMRVYGYDMVEGTLPKFDITPPVQSDLFKVKRCLQDKMTLENGFIEVYNYSFVAPNWLKKMNISTDKFIELDNPLAKDKPFLRRSLLPNLLENIEKNSHNEKSLAFYEFGVTYILEESGARVEPNSGALLPRQDLNLSFVFSQKDSETPFYEVSSVLADCLESLGIDYELQIGKKEGYEFLHPTRSAKVVVFGDVVGMIGEVHPSVQQKLGIPNRVAVCELNLVKLLPFLREKEISSSISEYPSVERDIALVVEKDVLYKDLVETMKKVDELITSVELFDVFEGEKIGKSKKSMAYHIVYQSNSKTLKTEDVNIIHKELIKVLKKEFDAEIRA</sequence>
<evidence type="ECO:0000259" key="19">
    <source>
        <dbReference type="PROSITE" id="PS51483"/>
    </source>
</evidence>
<dbReference type="Proteomes" id="UP000230843">
    <property type="component" value="Unassembled WGS sequence"/>
</dbReference>
<dbReference type="PROSITE" id="PS51447">
    <property type="entry name" value="FDX_ACB"/>
    <property type="match status" value="1"/>
</dbReference>
<comment type="subunit">
    <text evidence="3 15">Tetramer of two alpha and two beta subunits.</text>
</comment>
<evidence type="ECO:0000256" key="4">
    <source>
        <dbReference type="ARBA" id="ARBA00022490"/>
    </source>
</evidence>
<evidence type="ECO:0000256" key="15">
    <source>
        <dbReference type="HAMAP-Rule" id="MF_00283"/>
    </source>
</evidence>
<accession>A0A2M7Z6F6</accession>
<evidence type="ECO:0000256" key="9">
    <source>
        <dbReference type="ARBA" id="ARBA00022840"/>
    </source>
</evidence>
<dbReference type="FunFam" id="3.30.70.380:FF:000001">
    <property type="entry name" value="Phenylalanine--tRNA ligase beta subunit"/>
    <property type="match status" value="1"/>
</dbReference>
<comment type="caution">
    <text evidence="20">The sequence shown here is derived from an EMBL/GenBank/DDBJ whole genome shotgun (WGS) entry which is preliminary data.</text>
</comment>
<evidence type="ECO:0000256" key="5">
    <source>
        <dbReference type="ARBA" id="ARBA00022555"/>
    </source>
</evidence>
<evidence type="ECO:0000256" key="11">
    <source>
        <dbReference type="ARBA" id="ARBA00022884"/>
    </source>
</evidence>
<evidence type="ECO:0000256" key="14">
    <source>
        <dbReference type="ARBA" id="ARBA00049255"/>
    </source>
</evidence>
<dbReference type="GO" id="GO:0005524">
    <property type="term" value="F:ATP binding"/>
    <property type="evidence" value="ECO:0007669"/>
    <property type="project" value="UniProtKB-UniRule"/>
</dbReference>
<evidence type="ECO:0000256" key="7">
    <source>
        <dbReference type="ARBA" id="ARBA00022723"/>
    </source>
</evidence>
<dbReference type="InterPro" id="IPR002547">
    <property type="entry name" value="tRNA-bd_dom"/>
</dbReference>
<dbReference type="Pfam" id="PF01588">
    <property type="entry name" value="tRNA_bind"/>
    <property type="match status" value="1"/>
</dbReference>
<dbReference type="SUPFAM" id="SSF50249">
    <property type="entry name" value="Nucleic acid-binding proteins"/>
    <property type="match status" value="1"/>
</dbReference>
<dbReference type="SUPFAM" id="SSF54991">
    <property type="entry name" value="Anticodon-binding domain of PheRS"/>
    <property type="match status" value="1"/>
</dbReference>
<feature type="binding site" evidence="15">
    <location>
        <position position="487"/>
    </location>
    <ligand>
        <name>Mg(2+)</name>
        <dbReference type="ChEBI" id="CHEBI:18420"/>
        <note>shared with alpha subunit</note>
    </ligand>
</feature>
<dbReference type="PROSITE" id="PS51483">
    <property type="entry name" value="B5"/>
    <property type="match status" value="1"/>
</dbReference>
<dbReference type="InterPro" id="IPR041616">
    <property type="entry name" value="PheRS_beta_core"/>
</dbReference>
<dbReference type="PROSITE" id="PS50886">
    <property type="entry name" value="TRBD"/>
    <property type="match status" value="1"/>
</dbReference>
<evidence type="ECO:0000259" key="18">
    <source>
        <dbReference type="PROSITE" id="PS51447"/>
    </source>
</evidence>
<dbReference type="GO" id="GO:0000049">
    <property type="term" value="F:tRNA binding"/>
    <property type="evidence" value="ECO:0007669"/>
    <property type="project" value="UniProtKB-UniRule"/>
</dbReference>
<dbReference type="SMART" id="SM00873">
    <property type="entry name" value="B3_4"/>
    <property type="match status" value="1"/>
</dbReference>
<dbReference type="InterPro" id="IPR045864">
    <property type="entry name" value="aa-tRNA-synth_II/BPL/LPL"/>
</dbReference>
<dbReference type="SUPFAM" id="SSF55681">
    <property type="entry name" value="Class II aaRS and biotin synthetases"/>
    <property type="match status" value="1"/>
</dbReference>
<dbReference type="SUPFAM" id="SSF46955">
    <property type="entry name" value="Putative DNA-binding domain"/>
    <property type="match status" value="1"/>
</dbReference>
<keyword evidence="6 15" id="KW-0436">Ligase</keyword>
<dbReference type="Pfam" id="PF03483">
    <property type="entry name" value="B3_4"/>
    <property type="match status" value="1"/>
</dbReference>